<dbReference type="AlphaFoldDB" id="A0A1G2HWX6"/>
<evidence type="ECO:0000259" key="10">
    <source>
        <dbReference type="Pfam" id="PF01272"/>
    </source>
</evidence>
<keyword evidence="3 8" id="KW-0805">Transcription regulation</keyword>
<sequence>MVQYFTEKGLKKIKEELKELKTVEMKRITRLIAEAAAFGDLKENSGYHEARNMKSFLLGRIEQLEGAVNEAIIVEKKEDGKIQVGSEIVILFAGKKEAYHIVAPGEADILKNKLSYESPLGQVLMNQQAGNEFDYEIKNKKIKVKILKVK</sequence>
<dbReference type="Gene3D" id="1.10.287.180">
    <property type="entry name" value="Transcription elongation factor, GreA/GreB, N-terminal domain"/>
    <property type="match status" value="1"/>
</dbReference>
<dbReference type="GO" id="GO:0032784">
    <property type="term" value="P:regulation of DNA-templated transcription elongation"/>
    <property type="evidence" value="ECO:0007669"/>
    <property type="project" value="UniProtKB-UniRule"/>
</dbReference>
<keyword evidence="4 8" id="KW-0238">DNA-binding</keyword>
<dbReference type="Pfam" id="PF01272">
    <property type="entry name" value="GreA_GreB"/>
    <property type="match status" value="1"/>
</dbReference>
<dbReference type="InterPro" id="IPR001437">
    <property type="entry name" value="Tscrpt_elong_fac_GreA/B_C"/>
</dbReference>
<dbReference type="GO" id="GO:0070063">
    <property type="term" value="F:RNA polymerase binding"/>
    <property type="evidence" value="ECO:0007669"/>
    <property type="project" value="InterPro"/>
</dbReference>
<dbReference type="PANTHER" id="PTHR30437">
    <property type="entry name" value="TRANSCRIPTION ELONGATION FACTOR GREA"/>
    <property type="match status" value="1"/>
</dbReference>
<evidence type="ECO:0000313" key="12">
    <source>
        <dbReference type="EMBL" id="OGZ66977.1"/>
    </source>
</evidence>
<dbReference type="NCBIfam" id="TIGR01462">
    <property type="entry name" value="greA"/>
    <property type="match status" value="1"/>
</dbReference>
<reference evidence="12 13" key="1">
    <citation type="journal article" date="2016" name="Nat. Commun.">
        <title>Thousands of microbial genomes shed light on interconnected biogeochemical processes in an aquifer system.</title>
        <authorList>
            <person name="Anantharaman K."/>
            <person name="Brown C.T."/>
            <person name="Hug L.A."/>
            <person name="Sharon I."/>
            <person name="Castelle C.J."/>
            <person name="Probst A.J."/>
            <person name="Thomas B.C."/>
            <person name="Singh A."/>
            <person name="Wilkins M.J."/>
            <person name="Karaoz U."/>
            <person name="Brodie E.L."/>
            <person name="Williams K.H."/>
            <person name="Hubbard S.S."/>
            <person name="Banfield J.F."/>
        </authorList>
    </citation>
    <scope>NUCLEOTIDE SEQUENCE [LARGE SCALE GENOMIC DNA]</scope>
</reference>
<dbReference type="EMBL" id="MHOQ01000016">
    <property type="protein sequence ID" value="OGZ66977.1"/>
    <property type="molecule type" value="Genomic_DNA"/>
</dbReference>
<evidence type="ECO:0000256" key="8">
    <source>
        <dbReference type="HAMAP-Rule" id="MF_00105"/>
    </source>
</evidence>
<dbReference type="InterPro" id="IPR036953">
    <property type="entry name" value="GreA/GreB_C_sf"/>
</dbReference>
<dbReference type="GO" id="GO:0006354">
    <property type="term" value="P:DNA-templated transcription elongation"/>
    <property type="evidence" value="ECO:0007669"/>
    <property type="project" value="TreeGrafter"/>
</dbReference>
<dbReference type="PIRSF" id="PIRSF006092">
    <property type="entry name" value="GreA_GreB"/>
    <property type="match status" value="1"/>
</dbReference>
<dbReference type="Pfam" id="PF03449">
    <property type="entry name" value="GreA_GreB_N"/>
    <property type="match status" value="1"/>
</dbReference>
<comment type="similarity">
    <text evidence="1 8 9">Belongs to the GreA/GreB family.</text>
</comment>
<protein>
    <recommendedName>
        <fullName evidence="2 8">Transcription elongation factor GreA</fullName>
    </recommendedName>
    <alternativeName>
        <fullName evidence="7 8">Transcript cleavage factor GreA</fullName>
    </alternativeName>
</protein>
<feature type="domain" description="Transcription elongation factor GreA/GreB N-terminal" evidence="11">
    <location>
        <begin position="4"/>
        <end position="72"/>
    </location>
</feature>
<evidence type="ECO:0000256" key="1">
    <source>
        <dbReference type="ARBA" id="ARBA00008213"/>
    </source>
</evidence>
<gene>
    <name evidence="8" type="primary">greA</name>
    <name evidence="12" type="ORF">A3D34_00200</name>
</gene>
<evidence type="ECO:0000256" key="2">
    <source>
        <dbReference type="ARBA" id="ARBA00013729"/>
    </source>
</evidence>
<comment type="function">
    <text evidence="6 8 9">Necessary for efficient RNA polymerase transcription elongation past template-encoded arresting sites. The arresting sites in DNA have the property of trapping a certain fraction of elongating RNA polymerases that pass through, resulting in locked ternary complexes. Cleavage of the nascent transcript by cleavage factors such as GreA or GreB allows the resumption of elongation from the new 3'terminus. GreA releases sequences of 2 to 3 nucleotides.</text>
</comment>
<dbReference type="SUPFAM" id="SSF46557">
    <property type="entry name" value="GreA transcript cleavage protein, N-terminal domain"/>
    <property type="match status" value="1"/>
</dbReference>
<dbReference type="InterPro" id="IPR023459">
    <property type="entry name" value="Tscrpt_elong_fac_GreA/B_fam"/>
</dbReference>
<proteinExistence type="inferred from homology"/>
<dbReference type="SUPFAM" id="SSF54534">
    <property type="entry name" value="FKBP-like"/>
    <property type="match status" value="1"/>
</dbReference>
<dbReference type="HAMAP" id="MF_00105">
    <property type="entry name" value="GreA_GreB"/>
    <property type="match status" value="1"/>
</dbReference>
<evidence type="ECO:0000256" key="3">
    <source>
        <dbReference type="ARBA" id="ARBA00023015"/>
    </source>
</evidence>
<evidence type="ECO:0000256" key="9">
    <source>
        <dbReference type="RuleBase" id="RU000556"/>
    </source>
</evidence>
<evidence type="ECO:0000256" key="7">
    <source>
        <dbReference type="ARBA" id="ARBA00030776"/>
    </source>
</evidence>
<dbReference type="InterPro" id="IPR018151">
    <property type="entry name" value="TF_GreA/GreB_CS"/>
</dbReference>
<dbReference type="FunFam" id="1.10.287.180:FF:000001">
    <property type="entry name" value="Transcription elongation factor GreA"/>
    <property type="match status" value="1"/>
</dbReference>
<feature type="domain" description="Transcription elongation factor GreA/GreB C-terminal" evidence="10">
    <location>
        <begin position="79"/>
        <end position="150"/>
    </location>
</feature>
<dbReference type="Proteomes" id="UP000179183">
    <property type="component" value="Unassembled WGS sequence"/>
</dbReference>
<dbReference type="GO" id="GO:0003677">
    <property type="term" value="F:DNA binding"/>
    <property type="evidence" value="ECO:0007669"/>
    <property type="project" value="UniProtKB-UniRule"/>
</dbReference>
<evidence type="ECO:0000259" key="11">
    <source>
        <dbReference type="Pfam" id="PF03449"/>
    </source>
</evidence>
<dbReference type="InterPro" id="IPR022691">
    <property type="entry name" value="Tscrpt_elong_fac_GreA/B_N"/>
</dbReference>
<evidence type="ECO:0000256" key="4">
    <source>
        <dbReference type="ARBA" id="ARBA00023125"/>
    </source>
</evidence>
<evidence type="ECO:0000256" key="6">
    <source>
        <dbReference type="ARBA" id="ARBA00024916"/>
    </source>
</evidence>
<organism evidence="12 13">
    <name type="scientific">Candidatus Staskawiczbacteria bacterium RIFCSPHIGHO2_02_FULL_33_16</name>
    <dbReference type="NCBI Taxonomy" id="1802204"/>
    <lineage>
        <taxon>Bacteria</taxon>
        <taxon>Candidatus Staskawicziibacteriota</taxon>
    </lineage>
</organism>
<dbReference type="InterPro" id="IPR028624">
    <property type="entry name" value="Tscrpt_elong_fac_GreA/B"/>
</dbReference>
<dbReference type="PROSITE" id="PS00829">
    <property type="entry name" value="GREAB_1"/>
    <property type="match status" value="1"/>
</dbReference>
<accession>A0A1G2HWX6</accession>
<name>A0A1G2HWX6_9BACT</name>
<dbReference type="InterPro" id="IPR006359">
    <property type="entry name" value="Tscrpt_elong_fac_GreA"/>
</dbReference>
<evidence type="ECO:0000313" key="13">
    <source>
        <dbReference type="Proteomes" id="UP000179183"/>
    </source>
</evidence>
<keyword evidence="5 8" id="KW-0804">Transcription</keyword>
<comment type="caution">
    <text evidence="12">The sequence shown here is derived from an EMBL/GenBank/DDBJ whole genome shotgun (WGS) entry which is preliminary data.</text>
</comment>
<dbReference type="Gene3D" id="3.10.50.30">
    <property type="entry name" value="Transcription elongation factor, GreA/GreB, C-terminal domain"/>
    <property type="match status" value="1"/>
</dbReference>
<dbReference type="PANTHER" id="PTHR30437:SF4">
    <property type="entry name" value="TRANSCRIPTION ELONGATION FACTOR GREA"/>
    <property type="match status" value="1"/>
</dbReference>
<evidence type="ECO:0000256" key="5">
    <source>
        <dbReference type="ARBA" id="ARBA00023163"/>
    </source>
</evidence>
<dbReference type="InterPro" id="IPR036805">
    <property type="entry name" value="Tscrpt_elong_fac_GreA/B_N_sf"/>
</dbReference>